<keyword evidence="5" id="KW-0472">Membrane</keyword>
<feature type="domain" description="FAD-binding FR-type" evidence="7">
    <location>
        <begin position="201"/>
        <end position="358"/>
    </location>
</feature>
<dbReference type="InterPro" id="IPR001433">
    <property type="entry name" value="OxRdtase_FAD/NAD-bd"/>
</dbReference>
<keyword evidence="3" id="KW-0813">Transport</keyword>
<dbReference type="PRINTS" id="PR00371">
    <property type="entry name" value="FPNCR"/>
</dbReference>
<dbReference type="Gene3D" id="3.40.50.80">
    <property type="entry name" value="Nucleotide-binding domain of ferredoxin-NADP reductase (FNR) module"/>
    <property type="match status" value="1"/>
</dbReference>
<dbReference type="InterPro" id="IPR029039">
    <property type="entry name" value="Flavoprotein-like_sf"/>
</dbReference>
<keyword evidence="5" id="KW-0812">Transmembrane</keyword>
<evidence type="ECO:0000256" key="5">
    <source>
        <dbReference type="SAM" id="Phobius"/>
    </source>
</evidence>
<dbReference type="PANTHER" id="PTHR19384:SF17">
    <property type="entry name" value="NADPH--CYTOCHROME P450 REDUCTASE"/>
    <property type="match status" value="1"/>
</dbReference>
<sequence length="496" mass="52934">MSPESERLLAASAVLAAYAVFCGLIFWRAARRHRHAVPVAGAPGVPPMLVAYSSQTGFAEELAQRTAAVLQAGSVPVQVSDVAQLDGAALALAGRALFLVSTTGEGDAPDSAARFVRRVMGSEARLRGLDFGLLALGDSSYAQYCDFGRRLDTWLQAQGARPLFDRIEVDNGAVDALQRWQAAVEGLAGALSEAGSMAVPETFSSWRLVERRLLNPDGIGGPAFRLAFESVSGETGWQAGDIAVLEPRNAPEAVGAFLSTAGADPSLAATLATRQLPADPLLLAGLGPEAWLDRLPPLPRREYSIASIPEDGRVELVVRQVRDADGALGIGSGWLTVHMPLGGEATLRLRPNQAFRAPPQDVPLILIGNGTGIAGLRAHMHARLRAGRCRNWLLFGERSRARDFLCGEEIEGWLADGGLARLDLAFSREAPRRYVQDALRDAGEELRRWVDAGAVILVCGSLEGMAPAVHDVLVEALGEDGMEALAAEGRYRRDVY</sequence>
<feature type="transmembrane region" description="Helical" evidence="5">
    <location>
        <begin position="7"/>
        <end position="27"/>
    </location>
</feature>
<proteinExistence type="predicted"/>
<evidence type="ECO:0000256" key="2">
    <source>
        <dbReference type="ARBA" id="ARBA00022643"/>
    </source>
</evidence>
<evidence type="ECO:0000256" key="3">
    <source>
        <dbReference type="ARBA" id="ARBA00022982"/>
    </source>
</evidence>
<dbReference type="InterPro" id="IPR017938">
    <property type="entry name" value="Riboflavin_synthase-like_b-brl"/>
</dbReference>
<feature type="domain" description="Flavodoxin-like" evidence="6">
    <location>
        <begin position="48"/>
        <end position="185"/>
    </location>
</feature>
<dbReference type="Gene3D" id="3.40.50.360">
    <property type="match status" value="1"/>
</dbReference>
<reference evidence="9" key="1">
    <citation type="journal article" date="2021" name="Syst. Appl. Microbiol.">
        <title>Roseomonas hellenica sp. nov., isolated from roots of wild-growing Alkanna tinctoria.</title>
        <authorList>
            <person name="Rat A."/>
            <person name="Naranjo H.D."/>
            <person name="Lebbe L."/>
            <person name="Cnockaert M."/>
            <person name="Krigas N."/>
            <person name="Grigoriadou K."/>
            <person name="Maloupa E."/>
            <person name="Willems A."/>
        </authorList>
    </citation>
    <scope>NUCLEOTIDE SEQUENCE [LARGE SCALE GENOMIC DNA]</scope>
    <source>
        <strain evidence="9">LMG 31159</strain>
    </source>
</reference>
<dbReference type="PROSITE" id="PS51384">
    <property type="entry name" value="FAD_FR"/>
    <property type="match status" value="1"/>
</dbReference>
<evidence type="ECO:0000313" key="9">
    <source>
        <dbReference type="Proteomes" id="UP000698752"/>
    </source>
</evidence>
<evidence type="ECO:0000256" key="4">
    <source>
        <dbReference type="ARBA" id="ARBA00023797"/>
    </source>
</evidence>
<dbReference type="Proteomes" id="UP000698752">
    <property type="component" value="Unassembled WGS sequence"/>
</dbReference>
<dbReference type="SUPFAM" id="SSF52343">
    <property type="entry name" value="Ferredoxin reductase-like, C-terminal NADP-linked domain"/>
    <property type="match status" value="1"/>
</dbReference>
<keyword evidence="1" id="KW-0285">Flavoprotein</keyword>
<accession>A0ABS5EL83</accession>
<dbReference type="EMBL" id="JAAEDI010000021">
    <property type="protein sequence ID" value="MBR0651795.1"/>
    <property type="molecule type" value="Genomic_DNA"/>
</dbReference>
<dbReference type="PRINTS" id="PR00369">
    <property type="entry name" value="FLAVODOXIN"/>
</dbReference>
<evidence type="ECO:0000259" key="7">
    <source>
        <dbReference type="PROSITE" id="PS51384"/>
    </source>
</evidence>
<keyword evidence="9" id="KW-1185">Reference proteome</keyword>
<dbReference type="EC" id="1.6.2.4" evidence="4"/>
<organism evidence="8 9">
    <name type="scientific">Neoroseomonas terrae</name>
    <dbReference type="NCBI Taxonomy" id="424799"/>
    <lineage>
        <taxon>Bacteria</taxon>
        <taxon>Pseudomonadati</taxon>
        <taxon>Pseudomonadota</taxon>
        <taxon>Alphaproteobacteria</taxon>
        <taxon>Acetobacterales</taxon>
        <taxon>Acetobacteraceae</taxon>
        <taxon>Neoroseomonas</taxon>
    </lineage>
</organism>
<protein>
    <recommendedName>
        <fullName evidence="4">NADPH--hemoprotein reductase</fullName>
        <ecNumber evidence="4">1.6.2.4</ecNumber>
    </recommendedName>
</protein>
<keyword evidence="3" id="KW-0249">Electron transport</keyword>
<dbReference type="CDD" id="cd06200">
    <property type="entry name" value="SiR_like1"/>
    <property type="match status" value="1"/>
</dbReference>
<dbReference type="SUPFAM" id="SSF63380">
    <property type="entry name" value="Riboflavin synthase domain-like"/>
    <property type="match status" value="1"/>
</dbReference>
<evidence type="ECO:0000259" key="6">
    <source>
        <dbReference type="PROSITE" id="PS50902"/>
    </source>
</evidence>
<dbReference type="InterPro" id="IPR001709">
    <property type="entry name" value="Flavoprot_Pyr_Nucl_cyt_Rdtase"/>
</dbReference>
<dbReference type="PROSITE" id="PS50902">
    <property type="entry name" value="FLAVODOXIN_LIKE"/>
    <property type="match status" value="1"/>
</dbReference>
<dbReference type="Pfam" id="PF00175">
    <property type="entry name" value="NAD_binding_1"/>
    <property type="match status" value="1"/>
</dbReference>
<dbReference type="PANTHER" id="PTHR19384">
    <property type="entry name" value="NITRIC OXIDE SYNTHASE-RELATED"/>
    <property type="match status" value="1"/>
</dbReference>
<dbReference type="InterPro" id="IPR017927">
    <property type="entry name" value="FAD-bd_FR_type"/>
</dbReference>
<name>A0ABS5EL83_9PROT</name>
<gene>
    <name evidence="8" type="ORF">GXW78_19150</name>
</gene>
<dbReference type="InterPro" id="IPR039261">
    <property type="entry name" value="FNR_nucleotide-bd"/>
</dbReference>
<evidence type="ECO:0000313" key="8">
    <source>
        <dbReference type="EMBL" id="MBR0651795.1"/>
    </source>
</evidence>
<evidence type="ECO:0000256" key="1">
    <source>
        <dbReference type="ARBA" id="ARBA00022630"/>
    </source>
</evidence>
<dbReference type="SUPFAM" id="SSF52218">
    <property type="entry name" value="Flavoproteins"/>
    <property type="match status" value="1"/>
</dbReference>
<dbReference type="Pfam" id="PF00258">
    <property type="entry name" value="Flavodoxin_1"/>
    <property type="match status" value="1"/>
</dbReference>
<dbReference type="InterPro" id="IPR001094">
    <property type="entry name" value="Flavdoxin-like"/>
</dbReference>
<comment type="caution">
    <text evidence="8">The sequence shown here is derived from an EMBL/GenBank/DDBJ whole genome shotgun (WGS) entry which is preliminary data.</text>
</comment>
<dbReference type="RefSeq" id="WP_211870509.1">
    <property type="nucleotide sequence ID" value="NZ_JAAEDI010000021.1"/>
</dbReference>
<keyword evidence="2" id="KW-0288">FMN</keyword>
<dbReference type="InterPro" id="IPR008254">
    <property type="entry name" value="Flavodoxin/NO_synth"/>
</dbReference>
<keyword evidence="5" id="KW-1133">Transmembrane helix</keyword>